<dbReference type="InterPro" id="IPR020311">
    <property type="entry name" value="Uncharacterised_Rv0898c"/>
</dbReference>
<dbReference type="Proteomes" id="UP001597083">
    <property type="component" value="Unassembled WGS sequence"/>
</dbReference>
<proteinExistence type="predicted"/>
<organism evidence="1 2">
    <name type="scientific">Actinomadura adrarensis</name>
    <dbReference type="NCBI Taxonomy" id="1819600"/>
    <lineage>
        <taxon>Bacteria</taxon>
        <taxon>Bacillati</taxon>
        <taxon>Actinomycetota</taxon>
        <taxon>Actinomycetes</taxon>
        <taxon>Streptosporangiales</taxon>
        <taxon>Thermomonosporaceae</taxon>
        <taxon>Actinomadura</taxon>
    </lineage>
</organism>
<evidence type="ECO:0000313" key="1">
    <source>
        <dbReference type="EMBL" id="MFD0851987.1"/>
    </source>
</evidence>
<comment type="caution">
    <text evidence="1">The sequence shown here is derived from an EMBL/GenBank/DDBJ whole genome shotgun (WGS) entry which is preliminary data.</text>
</comment>
<name>A0ABW3CEL2_9ACTN</name>
<evidence type="ECO:0000313" key="2">
    <source>
        <dbReference type="Proteomes" id="UP001597083"/>
    </source>
</evidence>
<dbReference type="Pfam" id="PF10944">
    <property type="entry name" value="DUF2630"/>
    <property type="match status" value="1"/>
</dbReference>
<dbReference type="EMBL" id="JBHTIR010000960">
    <property type="protein sequence ID" value="MFD0851987.1"/>
    <property type="molecule type" value="Genomic_DNA"/>
</dbReference>
<gene>
    <name evidence="1" type="ORF">ACFQ07_07125</name>
</gene>
<reference evidence="2" key="1">
    <citation type="journal article" date="2019" name="Int. J. Syst. Evol. Microbiol.">
        <title>The Global Catalogue of Microorganisms (GCM) 10K type strain sequencing project: providing services to taxonomists for standard genome sequencing and annotation.</title>
        <authorList>
            <consortium name="The Broad Institute Genomics Platform"/>
            <consortium name="The Broad Institute Genome Sequencing Center for Infectious Disease"/>
            <person name="Wu L."/>
            <person name="Ma J."/>
        </authorList>
    </citation>
    <scope>NUCLEOTIDE SEQUENCE [LARGE SCALE GENOMIC DNA]</scope>
    <source>
        <strain evidence="2">JCM 31696</strain>
    </source>
</reference>
<feature type="non-terminal residue" evidence="1">
    <location>
        <position position="57"/>
    </location>
</feature>
<protein>
    <submittedName>
        <fullName evidence="1">DUF2630 family protein</fullName>
    </submittedName>
</protein>
<keyword evidence="2" id="KW-1185">Reference proteome</keyword>
<accession>A0ABW3CEL2</accession>
<sequence length="57" mass="6902">MDDKQILGRIHEYVADEQRLRELHQRGELTGEEERKRLADLEVALDQCWDLLRQRRA</sequence>